<name>A0A8K0KQX8_LADFU</name>
<gene>
    <name evidence="2" type="ORF">J437_LFUL018248</name>
</gene>
<evidence type="ECO:0000313" key="2">
    <source>
        <dbReference type="EMBL" id="KAG8239395.1"/>
    </source>
</evidence>
<sequence length="302" mass="34183">MWVEENGSGISFASVVKDSPFKLPPFGDNIGWNNTVGDKPLKPSPFRDNADWDTIKRSSWGEGQTESINQPLVSALRRRLREEDYLKNTEQRLKRLEQRLSSRSSTSKPVRRIRPNNPFQSAASQKFFSQFLPPKNRSKSVKPELNVKQFFLSTTYYLNNNATKTVTIGWRPETGEAANFVSACAFKTFVTLSASELTDLTERLHDTTDFFPSGVKPKYCKFPIKFSTIYGVKHITIKNQDRSISLNSDEWSSKILGTPATGDIMRKHRGNAVVESENVIVEAETIAEHLGADFNMPRVINQ</sequence>
<dbReference type="AlphaFoldDB" id="A0A8K0KQX8"/>
<dbReference type="EMBL" id="KZ309623">
    <property type="protein sequence ID" value="KAG8239395.1"/>
    <property type="molecule type" value="Genomic_DNA"/>
</dbReference>
<protein>
    <submittedName>
        <fullName evidence="2">Uncharacterized protein</fullName>
    </submittedName>
</protein>
<keyword evidence="3" id="KW-1185">Reference proteome</keyword>
<feature type="region of interest" description="Disordered" evidence="1">
    <location>
        <begin position="96"/>
        <end position="117"/>
    </location>
</feature>
<evidence type="ECO:0000313" key="3">
    <source>
        <dbReference type="Proteomes" id="UP000792457"/>
    </source>
</evidence>
<reference evidence="2" key="2">
    <citation type="submission" date="2017-10" db="EMBL/GenBank/DDBJ databases">
        <title>Ladona fulva Genome sequencing and assembly.</title>
        <authorList>
            <person name="Murali S."/>
            <person name="Richards S."/>
            <person name="Bandaranaike D."/>
            <person name="Bellair M."/>
            <person name="Blankenburg K."/>
            <person name="Chao H."/>
            <person name="Dinh H."/>
            <person name="Doddapaneni H."/>
            <person name="Dugan-Rocha S."/>
            <person name="Elkadiri S."/>
            <person name="Gnanaolivu R."/>
            <person name="Hernandez B."/>
            <person name="Skinner E."/>
            <person name="Javaid M."/>
            <person name="Lee S."/>
            <person name="Li M."/>
            <person name="Ming W."/>
            <person name="Munidasa M."/>
            <person name="Muniz J."/>
            <person name="Nguyen L."/>
            <person name="Hughes D."/>
            <person name="Osuji N."/>
            <person name="Pu L.-L."/>
            <person name="Puazo M."/>
            <person name="Qu C."/>
            <person name="Quiroz J."/>
            <person name="Raj R."/>
            <person name="Weissenberger G."/>
            <person name="Xin Y."/>
            <person name="Zou X."/>
            <person name="Han Y."/>
            <person name="Worley K."/>
            <person name="Muzny D."/>
            <person name="Gibbs R."/>
        </authorList>
    </citation>
    <scope>NUCLEOTIDE SEQUENCE</scope>
    <source>
        <strain evidence="2">Sampled in the wild</strain>
    </source>
</reference>
<reference evidence="2" key="1">
    <citation type="submission" date="2013-04" db="EMBL/GenBank/DDBJ databases">
        <authorList>
            <person name="Qu J."/>
            <person name="Murali S.C."/>
            <person name="Bandaranaike D."/>
            <person name="Bellair M."/>
            <person name="Blankenburg K."/>
            <person name="Chao H."/>
            <person name="Dinh H."/>
            <person name="Doddapaneni H."/>
            <person name="Downs B."/>
            <person name="Dugan-Rocha S."/>
            <person name="Elkadiri S."/>
            <person name="Gnanaolivu R.D."/>
            <person name="Hernandez B."/>
            <person name="Javaid M."/>
            <person name="Jayaseelan J.C."/>
            <person name="Lee S."/>
            <person name="Li M."/>
            <person name="Ming W."/>
            <person name="Munidasa M."/>
            <person name="Muniz J."/>
            <person name="Nguyen L."/>
            <person name="Ongeri F."/>
            <person name="Osuji N."/>
            <person name="Pu L.-L."/>
            <person name="Puazo M."/>
            <person name="Qu C."/>
            <person name="Quiroz J."/>
            <person name="Raj R."/>
            <person name="Weissenberger G."/>
            <person name="Xin Y."/>
            <person name="Zou X."/>
            <person name="Han Y."/>
            <person name="Richards S."/>
            <person name="Worley K."/>
            <person name="Muzny D."/>
            <person name="Gibbs R."/>
        </authorList>
    </citation>
    <scope>NUCLEOTIDE SEQUENCE</scope>
    <source>
        <strain evidence="2">Sampled in the wild</strain>
    </source>
</reference>
<proteinExistence type="predicted"/>
<accession>A0A8K0KQX8</accession>
<dbReference type="Proteomes" id="UP000792457">
    <property type="component" value="Unassembled WGS sequence"/>
</dbReference>
<evidence type="ECO:0000256" key="1">
    <source>
        <dbReference type="SAM" id="MobiDB-lite"/>
    </source>
</evidence>
<dbReference type="OrthoDB" id="10023262at2759"/>
<comment type="caution">
    <text evidence="2">The sequence shown here is derived from an EMBL/GenBank/DDBJ whole genome shotgun (WGS) entry which is preliminary data.</text>
</comment>
<organism evidence="2 3">
    <name type="scientific">Ladona fulva</name>
    <name type="common">Scarce chaser dragonfly</name>
    <name type="synonym">Libellula fulva</name>
    <dbReference type="NCBI Taxonomy" id="123851"/>
    <lineage>
        <taxon>Eukaryota</taxon>
        <taxon>Metazoa</taxon>
        <taxon>Ecdysozoa</taxon>
        <taxon>Arthropoda</taxon>
        <taxon>Hexapoda</taxon>
        <taxon>Insecta</taxon>
        <taxon>Pterygota</taxon>
        <taxon>Palaeoptera</taxon>
        <taxon>Odonata</taxon>
        <taxon>Epiprocta</taxon>
        <taxon>Anisoptera</taxon>
        <taxon>Libelluloidea</taxon>
        <taxon>Libellulidae</taxon>
        <taxon>Ladona</taxon>
    </lineage>
</organism>